<reference evidence="2" key="1">
    <citation type="submission" date="2020-08" db="EMBL/GenBank/DDBJ databases">
        <title>Multicomponent nature underlies the extraordinary mechanical properties of spider dragline silk.</title>
        <authorList>
            <person name="Kono N."/>
            <person name="Nakamura H."/>
            <person name="Mori M."/>
            <person name="Yoshida Y."/>
            <person name="Ohtoshi R."/>
            <person name="Malay A.D."/>
            <person name="Moran D.A.P."/>
            <person name="Tomita M."/>
            <person name="Numata K."/>
            <person name="Arakawa K."/>
        </authorList>
    </citation>
    <scope>NUCLEOTIDE SEQUENCE</scope>
</reference>
<evidence type="ECO:0000313" key="2">
    <source>
        <dbReference type="EMBL" id="GFS44486.1"/>
    </source>
</evidence>
<proteinExistence type="predicted"/>
<dbReference type="Proteomes" id="UP000886998">
    <property type="component" value="Unassembled WGS sequence"/>
</dbReference>
<evidence type="ECO:0000313" key="3">
    <source>
        <dbReference type="Proteomes" id="UP000886998"/>
    </source>
</evidence>
<evidence type="ECO:0000259" key="1">
    <source>
        <dbReference type="Pfam" id="PF18701"/>
    </source>
</evidence>
<accession>A0A8X6IIK0</accession>
<feature type="domain" description="DUF5641" evidence="1">
    <location>
        <begin position="4"/>
        <end position="56"/>
    </location>
</feature>
<protein>
    <recommendedName>
        <fullName evidence="1">DUF5641 domain-containing protein</fullName>
    </recommendedName>
</protein>
<dbReference type="EMBL" id="BMAV01025765">
    <property type="protein sequence ID" value="GFS44486.1"/>
    <property type="molecule type" value="Genomic_DNA"/>
</dbReference>
<keyword evidence="3" id="KW-1185">Reference proteome</keyword>
<gene>
    <name evidence="2" type="ORF">TNIN_121571</name>
</gene>
<dbReference type="OrthoDB" id="6435389at2759"/>
<name>A0A8X6IIK0_9ARAC</name>
<comment type="caution">
    <text evidence="2">The sequence shown here is derived from an EMBL/GenBank/DDBJ whole genome shotgun (WGS) entry which is preliminary data.</text>
</comment>
<dbReference type="AlphaFoldDB" id="A0A8X6IIK0"/>
<organism evidence="2 3">
    <name type="scientific">Trichonephila inaurata madagascariensis</name>
    <dbReference type="NCBI Taxonomy" id="2747483"/>
    <lineage>
        <taxon>Eukaryota</taxon>
        <taxon>Metazoa</taxon>
        <taxon>Ecdysozoa</taxon>
        <taxon>Arthropoda</taxon>
        <taxon>Chelicerata</taxon>
        <taxon>Arachnida</taxon>
        <taxon>Araneae</taxon>
        <taxon>Araneomorphae</taxon>
        <taxon>Entelegynae</taxon>
        <taxon>Araneoidea</taxon>
        <taxon>Nephilidae</taxon>
        <taxon>Trichonephila</taxon>
        <taxon>Trichonephila inaurata</taxon>
    </lineage>
</organism>
<dbReference type="InterPro" id="IPR040676">
    <property type="entry name" value="DUF5641"/>
</dbReference>
<sequence length="102" mass="12151">MKCKPRKIVLIEDDSKKRLLWSMAKVLEVYPVKDNTTRVVRLKTQNGKIVRPPRWIYPLEIKCTDDERHSSEKSLTTRGGRTFKIFKNLNYFVSWQCFVIFS</sequence>
<dbReference type="Pfam" id="PF18701">
    <property type="entry name" value="DUF5641"/>
    <property type="match status" value="1"/>
</dbReference>